<protein>
    <recommendedName>
        <fullName evidence="5">Lipoprotein</fullName>
    </recommendedName>
</protein>
<evidence type="ECO:0008006" key="5">
    <source>
        <dbReference type="Google" id="ProtNLM"/>
    </source>
</evidence>
<dbReference type="EMBL" id="BMNI01000011">
    <property type="protein sequence ID" value="GGO93259.1"/>
    <property type="molecule type" value="Genomic_DNA"/>
</dbReference>
<feature type="signal peptide" evidence="2">
    <location>
        <begin position="1"/>
        <end position="19"/>
    </location>
</feature>
<evidence type="ECO:0000313" key="3">
    <source>
        <dbReference type="EMBL" id="GGO93259.1"/>
    </source>
</evidence>
<accession>A0ABQ2NF77</accession>
<gene>
    <name evidence="3" type="ORF">GCM10011584_31550</name>
</gene>
<evidence type="ECO:0000256" key="2">
    <source>
        <dbReference type="SAM" id="SignalP"/>
    </source>
</evidence>
<feature type="compositionally biased region" description="Polar residues" evidence="1">
    <location>
        <begin position="24"/>
        <end position="37"/>
    </location>
</feature>
<sequence>MLLAALPFFVLLLAGCGEAVSSGQAGSSATVEDSTGPTARCAGLDRQVSEPSYGPSGYVDGDTPGDAPPNYAANHAFQQRMRLCGDDLVRANAEAARAKQALRRLPEANAAAVERVLGQVLHVDDGLMTVAGSGEVVDFVAESTVPGVTLVVCLDGTVGPDGVVVEANGPYAEGGCTKPVGGH</sequence>
<dbReference type="Proteomes" id="UP000655410">
    <property type="component" value="Unassembled WGS sequence"/>
</dbReference>
<organism evidence="3 4">
    <name type="scientific">Nocardioides phosphati</name>
    <dbReference type="NCBI Taxonomy" id="1867775"/>
    <lineage>
        <taxon>Bacteria</taxon>
        <taxon>Bacillati</taxon>
        <taxon>Actinomycetota</taxon>
        <taxon>Actinomycetes</taxon>
        <taxon>Propionibacteriales</taxon>
        <taxon>Nocardioidaceae</taxon>
        <taxon>Nocardioides</taxon>
    </lineage>
</organism>
<feature type="region of interest" description="Disordered" evidence="1">
    <location>
        <begin position="24"/>
        <end position="69"/>
    </location>
</feature>
<feature type="chain" id="PRO_5045079041" description="Lipoprotein" evidence="2">
    <location>
        <begin position="20"/>
        <end position="183"/>
    </location>
</feature>
<comment type="caution">
    <text evidence="3">The sequence shown here is derived from an EMBL/GenBank/DDBJ whole genome shotgun (WGS) entry which is preliminary data.</text>
</comment>
<evidence type="ECO:0000256" key="1">
    <source>
        <dbReference type="SAM" id="MobiDB-lite"/>
    </source>
</evidence>
<keyword evidence="2" id="KW-0732">Signal</keyword>
<keyword evidence="4" id="KW-1185">Reference proteome</keyword>
<evidence type="ECO:0000313" key="4">
    <source>
        <dbReference type="Proteomes" id="UP000655410"/>
    </source>
</evidence>
<reference evidence="4" key="1">
    <citation type="journal article" date="2019" name="Int. J. Syst. Evol. Microbiol.">
        <title>The Global Catalogue of Microorganisms (GCM) 10K type strain sequencing project: providing services to taxonomists for standard genome sequencing and annotation.</title>
        <authorList>
            <consortium name="The Broad Institute Genomics Platform"/>
            <consortium name="The Broad Institute Genome Sequencing Center for Infectious Disease"/>
            <person name="Wu L."/>
            <person name="Ma J."/>
        </authorList>
    </citation>
    <scope>NUCLEOTIDE SEQUENCE [LARGE SCALE GENOMIC DNA]</scope>
    <source>
        <strain evidence="4">CGMCC 4.7371</strain>
    </source>
</reference>
<proteinExistence type="predicted"/>
<name>A0ABQ2NF77_9ACTN</name>